<dbReference type="GO" id="GO:0003677">
    <property type="term" value="F:DNA binding"/>
    <property type="evidence" value="ECO:0007669"/>
    <property type="project" value="InterPro"/>
</dbReference>
<gene>
    <name evidence="1" type="ORF">MM415B00458_0043</name>
</gene>
<organism evidence="1">
    <name type="scientific">viral metagenome</name>
    <dbReference type="NCBI Taxonomy" id="1070528"/>
    <lineage>
        <taxon>unclassified sequences</taxon>
        <taxon>metagenomes</taxon>
        <taxon>organismal metagenomes</taxon>
    </lineage>
</organism>
<accession>A0A6M3J7L0</accession>
<dbReference type="InterPro" id="IPR036388">
    <property type="entry name" value="WH-like_DNA-bd_sf"/>
</dbReference>
<dbReference type="SUPFAM" id="SSF46894">
    <property type="entry name" value="C-terminal effector domain of the bipartite response regulators"/>
    <property type="match status" value="1"/>
</dbReference>
<dbReference type="EMBL" id="MT141528">
    <property type="protein sequence ID" value="QJA64892.1"/>
    <property type="molecule type" value="Genomic_DNA"/>
</dbReference>
<name>A0A6M3J7L0_9ZZZZ</name>
<dbReference type="AlphaFoldDB" id="A0A6M3J7L0"/>
<dbReference type="Gene3D" id="1.10.10.10">
    <property type="entry name" value="Winged helix-like DNA-binding domain superfamily/Winged helix DNA-binding domain"/>
    <property type="match status" value="1"/>
</dbReference>
<reference evidence="1" key="1">
    <citation type="submission" date="2020-03" db="EMBL/GenBank/DDBJ databases">
        <title>The deep terrestrial virosphere.</title>
        <authorList>
            <person name="Holmfeldt K."/>
            <person name="Nilsson E."/>
            <person name="Simone D."/>
            <person name="Lopez-Fernandez M."/>
            <person name="Wu X."/>
            <person name="de Brujin I."/>
            <person name="Lundin D."/>
            <person name="Andersson A."/>
            <person name="Bertilsson S."/>
            <person name="Dopson M."/>
        </authorList>
    </citation>
    <scope>NUCLEOTIDE SEQUENCE</scope>
    <source>
        <strain evidence="1">MM415B00458</strain>
    </source>
</reference>
<proteinExistence type="predicted"/>
<dbReference type="GO" id="GO:0006355">
    <property type="term" value="P:regulation of DNA-templated transcription"/>
    <property type="evidence" value="ECO:0007669"/>
    <property type="project" value="InterPro"/>
</dbReference>
<dbReference type="InterPro" id="IPR016032">
    <property type="entry name" value="Sig_transdc_resp-reg_C-effctor"/>
</dbReference>
<sequence length="73" mass="8389">MTENELELVKLICMPQKLACEKLGISVNAFRCRTTRLMKKYGVENQRALIIKVIKSGLLAIESIEYRNFDGQK</sequence>
<protein>
    <submittedName>
        <fullName evidence="1">Uncharacterized protein</fullName>
    </submittedName>
</protein>
<evidence type="ECO:0000313" key="1">
    <source>
        <dbReference type="EMBL" id="QJA64892.1"/>
    </source>
</evidence>